<evidence type="ECO:0000313" key="3">
    <source>
        <dbReference type="Proteomes" id="UP000053831"/>
    </source>
</evidence>
<evidence type="ECO:0000256" key="1">
    <source>
        <dbReference type="SAM" id="MobiDB-lite"/>
    </source>
</evidence>
<dbReference type="AlphaFoldDB" id="A0A0M8MQX8"/>
<gene>
    <name evidence="2" type="ORF">ESCO_002412</name>
</gene>
<dbReference type="Proteomes" id="UP000053831">
    <property type="component" value="Unassembled WGS sequence"/>
</dbReference>
<feature type="compositionally biased region" description="Acidic residues" evidence="1">
    <location>
        <begin position="47"/>
        <end position="61"/>
    </location>
</feature>
<feature type="region of interest" description="Disordered" evidence="1">
    <location>
        <begin position="15"/>
        <end position="71"/>
    </location>
</feature>
<sequence length="71" mass="7746">MTLAQQRVVAWHERTFENQDRAGLDMSPRRRSAGRDDAPFTTAVDKDDSDSDDGGGDGDYGDGDHGDECLS</sequence>
<comment type="caution">
    <text evidence="2">The sequence shown here is derived from an EMBL/GenBank/DDBJ whole genome shotgun (WGS) entry which is preliminary data.</text>
</comment>
<accession>A0A0M8MQX8</accession>
<organism evidence="2 3">
    <name type="scientific">Escovopsis weberi</name>
    <dbReference type="NCBI Taxonomy" id="150374"/>
    <lineage>
        <taxon>Eukaryota</taxon>
        <taxon>Fungi</taxon>
        <taxon>Dikarya</taxon>
        <taxon>Ascomycota</taxon>
        <taxon>Pezizomycotina</taxon>
        <taxon>Sordariomycetes</taxon>
        <taxon>Hypocreomycetidae</taxon>
        <taxon>Hypocreales</taxon>
        <taxon>Hypocreaceae</taxon>
        <taxon>Escovopsis</taxon>
    </lineage>
</organism>
<reference evidence="2 3" key="1">
    <citation type="submission" date="2015-07" db="EMBL/GenBank/DDBJ databases">
        <title>The genome of the fungus Escovopsis weberi, a specialized disease agent of ant agriculture.</title>
        <authorList>
            <person name="de Man T.J."/>
            <person name="Stajich J.E."/>
            <person name="Kubicek C.P."/>
            <person name="Chenthamara K."/>
            <person name="Atanasova L."/>
            <person name="Druzhinina I.S."/>
            <person name="Birnbaum S."/>
            <person name="Barribeau S.M."/>
            <person name="Teiling C."/>
            <person name="Suen G."/>
            <person name="Currie C."/>
            <person name="Gerardo N.M."/>
        </authorList>
    </citation>
    <scope>NUCLEOTIDE SEQUENCE [LARGE SCALE GENOMIC DNA]</scope>
</reference>
<name>A0A0M8MQX8_ESCWE</name>
<proteinExistence type="predicted"/>
<protein>
    <submittedName>
        <fullName evidence="2">Uncharacterized protein</fullName>
    </submittedName>
</protein>
<feature type="compositionally biased region" description="Basic and acidic residues" evidence="1">
    <location>
        <begin position="62"/>
        <end position="71"/>
    </location>
</feature>
<keyword evidence="3" id="KW-1185">Reference proteome</keyword>
<dbReference type="EMBL" id="LGSR01000022">
    <property type="protein sequence ID" value="KOS17496.1"/>
    <property type="molecule type" value="Genomic_DNA"/>
</dbReference>
<evidence type="ECO:0000313" key="2">
    <source>
        <dbReference type="EMBL" id="KOS17496.1"/>
    </source>
</evidence>